<dbReference type="CDD" id="cd01189">
    <property type="entry name" value="INT_ICEBs1_C_like"/>
    <property type="match status" value="1"/>
</dbReference>
<dbReference type="GO" id="GO:0015074">
    <property type="term" value="P:DNA integration"/>
    <property type="evidence" value="ECO:0007669"/>
    <property type="project" value="UniProtKB-KW"/>
</dbReference>
<dbReference type="InterPro" id="IPR050090">
    <property type="entry name" value="Tyrosine_recombinase_XerCD"/>
</dbReference>
<dbReference type="Pfam" id="PF00589">
    <property type="entry name" value="Phage_integrase"/>
    <property type="match status" value="1"/>
</dbReference>
<evidence type="ECO:0000313" key="7">
    <source>
        <dbReference type="Proteomes" id="UP000234579"/>
    </source>
</evidence>
<dbReference type="InterPro" id="IPR004107">
    <property type="entry name" value="Integrase_SAM-like_N"/>
</dbReference>
<dbReference type="PANTHER" id="PTHR30349">
    <property type="entry name" value="PHAGE INTEGRASE-RELATED"/>
    <property type="match status" value="1"/>
</dbReference>
<feature type="domain" description="Tyr recombinase" evidence="5">
    <location>
        <begin position="161"/>
        <end position="339"/>
    </location>
</feature>
<dbReference type="EMBL" id="PKGI01000009">
    <property type="protein sequence ID" value="PLA77255.1"/>
    <property type="molecule type" value="Genomic_DNA"/>
</dbReference>
<name>A0A2I2ACZ5_9LACO</name>
<evidence type="ECO:0000256" key="3">
    <source>
        <dbReference type="ARBA" id="ARBA00023125"/>
    </source>
</evidence>
<dbReference type="GO" id="GO:0003677">
    <property type="term" value="F:DNA binding"/>
    <property type="evidence" value="ECO:0007669"/>
    <property type="project" value="UniProtKB-KW"/>
</dbReference>
<protein>
    <submittedName>
        <fullName evidence="6">Site-specific integrase</fullName>
    </submittedName>
</protein>
<dbReference type="SUPFAM" id="SSF56349">
    <property type="entry name" value="DNA breaking-rejoining enzymes"/>
    <property type="match status" value="1"/>
</dbReference>
<comment type="caution">
    <text evidence="6">The sequence shown here is derived from an EMBL/GenBank/DDBJ whole genome shotgun (WGS) entry which is preliminary data.</text>
</comment>
<keyword evidence="3" id="KW-0238">DNA-binding</keyword>
<proteinExistence type="inferred from homology"/>
<accession>A0A2I2ACZ5</accession>
<dbReference type="InterPro" id="IPR013762">
    <property type="entry name" value="Integrase-like_cat_sf"/>
</dbReference>
<dbReference type="RefSeq" id="WP_101811332.1">
    <property type="nucleotide sequence ID" value="NZ_PKGI01000009.1"/>
</dbReference>
<dbReference type="InterPro" id="IPR011010">
    <property type="entry name" value="DNA_brk_join_enz"/>
</dbReference>
<evidence type="ECO:0000256" key="4">
    <source>
        <dbReference type="ARBA" id="ARBA00023172"/>
    </source>
</evidence>
<dbReference type="PANTHER" id="PTHR30349:SF64">
    <property type="entry name" value="PROPHAGE INTEGRASE INTD-RELATED"/>
    <property type="match status" value="1"/>
</dbReference>
<dbReference type="Gene3D" id="1.10.150.130">
    <property type="match status" value="1"/>
</dbReference>
<dbReference type="GO" id="GO:0006310">
    <property type="term" value="P:DNA recombination"/>
    <property type="evidence" value="ECO:0007669"/>
    <property type="project" value="UniProtKB-KW"/>
</dbReference>
<dbReference type="InterPro" id="IPR010998">
    <property type="entry name" value="Integrase_recombinase_N"/>
</dbReference>
<gene>
    <name evidence="6" type="ORF">CYR79_02125</name>
</gene>
<evidence type="ECO:0000313" key="6">
    <source>
        <dbReference type="EMBL" id="PLA77255.1"/>
    </source>
</evidence>
<reference evidence="7" key="1">
    <citation type="submission" date="2017-12" db="EMBL/GenBank/DDBJ databases">
        <authorList>
            <person name="Christensen H."/>
        </authorList>
    </citation>
    <scope>NUCLEOTIDE SEQUENCE [LARGE SCALE GENOMIC DNA]</scope>
    <source>
        <strain evidence="7">268A</strain>
    </source>
</reference>
<comment type="similarity">
    <text evidence="1">Belongs to the 'phage' integrase family.</text>
</comment>
<organism evidence="6 7">
    <name type="scientific">Ligilactobacillus agilis</name>
    <dbReference type="NCBI Taxonomy" id="1601"/>
    <lineage>
        <taxon>Bacteria</taxon>
        <taxon>Bacillati</taxon>
        <taxon>Bacillota</taxon>
        <taxon>Bacilli</taxon>
        <taxon>Lactobacillales</taxon>
        <taxon>Lactobacillaceae</taxon>
        <taxon>Ligilactobacillus</taxon>
    </lineage>
</organism>
<keyword evidence="4" id="KW-0233">DNA recombination</keyword>
<evidence type="ECO:0000256" key="2">
    <source>
        <dbReference type="ARBA" id="ARBA00022908"/>
    </source>
</evidence>
<evidence type="ECO:0000256" key="1">
    <source>
        <dbReference type="ARBA" id="ARBA00008857"/>
    </source>
</evidence>
<dbReference type="Pfam" id="PF14659">
    <property type="entry name" value="Phage_int_SAM_3"/>
    <property type="match status" value="1"/>
</dbReference>
<dbReference type="PROSITE" id="PS51898">
    <property type="entry name" value="TYR_RECOMBINASE"/>
    <property type="match status" value="1"/>
</dbReference>
<dbReference type="AlphaFoldDB" id="A0A2I2ACZ5"/>
<dbReference type="Gene3D" id="1.10.443.10">
    <property type="entry name" value="Intergrase catalytic core"/>
    <property type="match status" value="1"/>
</dbReference>
<keyword evidence="2" id="KW-0229">DNA integration</keyword>
<dbReference type="InterPro" id="IPR002104">
    <property type="entry name" value="Integrase_catalytic"/>
</dbReference>
<sequence>MATIVKRGKSYRATISLYKQGEYKRETKTFKTKKEAKIWALSLELEKGKGKNIAERSTLFKDFYSNWVNNVKKDEVREATFINYQRTIPIINSLFEDIQLKNLNDIVMQKKLDSYAENHSKKTTRELILKIRGSLKYAYAHGWIANDFGSLLKFKGKILPKRNVPLNITEFKLLRQYCLNHIEDEFNILVLLALETGARRGELLGLKKEDIYKYGIKIRRSISPTNNDTNLKTKHSRRDISINKDVYEALTTIFDKHPVYLFDWDGFHQAQKLQKLLAELGIKKTTFHGLRDTHASFLFSKDISIDYISRRLGHNSITTTQNYYLELMPEKKHQQDADALNLLNDLSR</sequence>
<evidence type="ECO:0000259" key="5">
    <source>
        <dbReference type="PROSITE" id="PS51898"/>
    </source>
</evidence>
<dbReference type="Proteomes" id="UP000234579">
    <property type="component" value="Unassembled WGS sequence"/>
</dbReference>